<gene>
    <name evidence="12" type="primary">pheA</name>
    <name evidence="12" type="ORF">CLORY_24300</name>
</gene>
<dbReference type="Pfam" id="PF00800">
    <property type="entry name" value="PDT"/>
    <property type="match status" value="1"/>
</dbReference>
<evidence type="ECO:0000256" key="1">
    <source>
        <dbReference type="ARBA" id="ARBA00004741"/>
    </source>
</evidence>
<dbReference type="GO" id="GO:0004664">
    <property type="term" value="F:prephenate dehydratase activity"/>
    <property type="evidence" value="ECO:0007669"/>
    <property type="project" value="UniProtKB-EC"/>
</dbReference>
<proteinExistence type="predicted"/>
<dbReference type="AlphaFoldDB" id="A0A1V4IMG4"/>
<dbReference type="RefSeq" id="WP_242954406.1">
    <property type="nucleotide sequence ID" value="NZ_MZGV01000024.1"/>
</dbReference>
<comment type="catalytic activity">
    <reaction evidence="8">
        <text>prephenate + H(+) = 3-phenylpyruvate + CO2 + H2O</text>
        <dbReference type="Rhea" id="RHEA:21648"/>
        <dbReference type="ChEBI" id="CHEBI:15377"/>
        <dbReference type="ChEBI" id="CHEBI:15378"/>
        <dbReference type="ChEBI" id="CHEBI:16526"/>
        <dbReference type="ChEBI" id="CHEBI:18005"/>
        <dbReference type="ChEBI" id="CHEBI:29934"/>
        <dbReference type="EC" id="4.2.1.51"/>
    </reaction>
</comment>
<dbReference type="PROSITE" id="PS51171">
    <property type="entry name" value="PREPHENATE_DEHYDR_3"/>
    <property type="match status" value="1"/>
</dbReference>
<dbReference type="InterPro" id="IPR001086">
    <property type="entry name" value="Preph_deHydtase"/>
</dbReference>
<dbReference type="PANTHER" id="PTHR21022">
    <property type="entry name" value="PREPHENATE DEHYDRATASE P PROTEIN"/>
    <property type="match status" value="1"/>
</dbReference>
<dbReference type="InterPro" id="IPR008242">
    <property type="entry name" value="Chor_mutase/pphenate_deHydtase"/>
</dbReference>
<dbReference type="InterPro" id="IPR045865">
    <property type="entry name" value="ACT-like_dom_sf"/>
</dbReference>
<accession>A0A1V4IMG4</accession>
<keyword evidence="7" id="KW-0456">Lyase</keyword>
<dbReference type="PIRSF" id="PIRSF001500">
    <property type="entry name" value="Chor_mut_pdt_Ppr"/>
    <property type="match status" value="1"/>
</dbReference>
<dbReference type="PROSITE" id="PS51671">
    <property type="entry name" value="ACT"/>
    <property type="match status" value="1"/>
</dbReference>
<dbReference type="UniPathway" id="UPA00121">
    <property type="reaction ID" value="UER00345"/>
</dbReference>
<dbReference type="SUPFAM" id="SSF55021">
    <property type="entry name" value="ACT-like"/>
    <property type="match status" value="1"/>
</dbReference>
<dbReference type="Proteomes" id="UP000190080">
    <property type="component" value="Unassembled WGS sequence"/>
</dbReference>
<feature type="domain" description="Prephenate dehydratase" evidence="10">
    <location>
        <begin position="18"/>
        <end position="195"/>
    </location>
</feature>
<evidence type="ECO:0000313" key="13">
    <source>
        <dbReference type="Proteomes" id="UP000190080"/>
    </source>
</evidence>
<organism evidence="12 13">
    <name type="scientific">Clostridium oryzae</name>
    <dbReference type="NCBI Taxonomy" id="1450648"/>
    <lineage>
        <taxon>Bacteria</taxon>
        <taxon>Bacillati</taxon>
        <taxon>Bacillota</taxon>
        <taxon>Clostridia</taxon>
        <taxon>Eubacteriales</taxon>
        <taxon>Clostridiaceae</taxon>
        <taxon>Clostridium</taxon>
    </lineage>
</organism>
<keyword evidence="5" id="KW-0057">Aromatic amino acid biosynthesis</keyword>
<dbReference type="CDD" id="cd13631">
    <property type="entry name" value="PBP2_Ct-PDT_like"/>
    <property type="match status" value="1"/>
</dbReference>
<dbReference type="InterPro" id="IPR002912">
    <property type="entry name" value="ACT_dom"/>
</dbReference>
<evidence type="ECO:0000256" key="5">
    <source>
        <dbReference type="ARBA" id="ARBA00023141"/>
    </source>
</evidence>
<keyword evidence="4" id="KW-0028">Amino-acid biosynthesis</keyword>
<dbReference type="Gene3D" id="3.40.190.10">
    <property type="entry name" value="Periplasmic binding protein-like II"/>
    <property type="match status" value="2"/>
</dbReference>
<evidence type="ECO:0000259" key="10">
    <source>
        <dbReference type="PROSITE" id="PS51171"/>
    </source>
</evidence>
<evidence type="ECO:0000256" key="3">
    <source>
        <dbReference type="ARBA" id="ARBA00021872"/>
    </source>
</evidence>
<dbReference type="SUPFAM" id="SSF53850">
    <property type="entry name" value="Periplasmic binding protein-like II"/>
    <property type="match status" value="1"/>
</dbReference>
<dbReference type="GO" id="GO:0009094">
    <property type="term" value="P:L-phenylalanine biosynthetic process"/>
    <property type="evidence" value="ECO:0007669"/>
    <property type="project" value="UniProtKB-UniPathway"/>
</dbReference>
<dbReference type="EC" id="4.2.1.51" evidence="2"/>
<evidence type="ECO:0000256" key="8">
    <source>
        <dbReference type="ARBA" id="ARBA00047848"/>
    </source>
</evidence>
<feature type="site" description="Essential for prephenate dehydratase activity" evidence="9">
    <location>
        <position position="188"/>
    </location>
</feature>
<sequence>MINELELRKQLLKMGNEKIAYFGVPGSYSHEAMLNIFGEEADAIYRESFEEVFKVLVEGKVKYGVLPIENSSTGGITDVMDLLKKYDCYVVGEKCIAINHCLMGIDGAKLEDIEEVYSHTQGLLQCKEFLEQHKQWKLFDYYNTAKSAEYVKSSNSIHKAAIGGKAAAKLYGLNIIKQPINSNKENYTRFIIISKELMSFENSDKISIILNLPHVSGSLYNVIKVIYENNLNMMMIESRPIMGMPWEYSFYIDFEGNLKEERVKKAIDIIKEKSADFRLVGNYKKDM</sequence>
<evidence type="ECO:0000256" key="6">
    <source>
        <dbReference type="ARBA" id="ARBA00023222"/>
    </source>
</evidence>
<reference evidence="12 13" key="1">
    <citation type="submission" date="2017-03" db="EMBL/GenBank/DDBJ databases">
        <title>Genome sequence of Clostridium oryzae DSM 28571.</title>
        <authorList>
            <person name="Poehlein A."/>
            <person name="Daniel R."/>
        </authorList>
    </citation>
    <scope>NUCLEOTIDE SEQUENCE [LARGE SCALE GENOMIC DNA]</scope>
    <source>
        <strain evidence="12 13">DSM 28571</strain>
    </source>
</reference>
<name>A0A1V4IMG4_9CLOT</name>
<dbReference type="EMBL" id="MZGV01000024">
    <property type="protein sequence ID" value="OPJ61218.1"/>
    <property type="molecule type" value="Genomic_DNA"/>
</dbReference>
<comment type="caution">
    <text evidence="12">The sequence shown here is derived from an EMBL/GenBank/DDBJ whole genome shotgun (WGS) entry which is preliminary data.</text>
</comment>
<evidence type="ECO:0000313" key="12">
    <source>
        <dbReference type="EMBL" id="OPJ61218.1"/>
    </source>
</evidence>
<comment type="pathway">
    <text evidence="1">Amino-acid biosynthesis; L-phenylalanine biosynthesis; phenylpyruvate from prephenate: step 1/1.</text>
</comment>
<dbReference type="PANTHER" id="PTHR21022:SF19">
    <property type="entry name" value="PREPHENATE DEHYDRATASE-RELATED"/>
    <property type="match status" value="1"/>
</dbReference>
<dbReference type="CDD" id="cd04905">
    <property type="entry name" value="ACT_CM-PDT"/>
    <property type="match status" value="1"/>
</dbReference>
<feature type="domain" description="ACT" evidence="11">
    <location>
        <begin position="207"/>
        <end position="284"/>
    </location>
</feature>
<keyword evidence="13" id="KW-1185">Reference proteome</keyword>
<evidence type="ECO:0000256" key="4">
    <source>
        <dbReference type="ARBA" id="ARBA00022605"/>
    </source>
</evidence>
<dbReference type="GO" id="GO:0005737">
    <property type="term" value="C:cytoplasm"/>
    <property type="evidence" value="ECO:0007669"/>
    <property type="project" value="TreeGrafter"/>
</dbReference>
<dbReference type="STRING" id="1450648.CLORY_24300"/>
<keyword evidence="6" id="KW-0584">Phenylalanine biosynthesis</keyword>
<dbReference type="Gene3D" id="3.30.70.260">
    <property type="match status" value="1"/>
</dbReference>
<evidence type="ECO:0000256" key="7">
    <source>
        <dbReference type="ARBA" id="ARBA00023239"/>
    </source>
</evidence>
<evidence type="ECO:0000256" key="9">
    <source>
        <dbReference type="PIRSR" id="PIRSR001500-2"/>
    </source>
</evidence>
<evidence type="ECO:0000256" key="2">
    <source>
        <dbReference type="ARBA" id="ARBA00013147"/>
    </source>
</evidence>
<evidence type="ECO:0000259" key="11">
    <source>
        <dbReference type="PROSITE" id="PS51671"/>
    </source>
</evidence>
<protein>
    <recommendedName>
        <fullName evidence="3">Prephenate dehydratase</fullName>
        <ecNumber evidence="2">4.2.1.51</ecNumber>
    </recommendedName>
</protein>